<evidence type="ECO:0000313" key="2">
    <source>
        <dbReference type="Proteomes" id="UP000198606"/>
    </source>
</evidence>
<reference evidence="1 2" key="1">
    <citation type="submission" date="2016-10" db="EMBL/GenBank/DDBJ databases">
        <authorList>
            <person name="de Groot N.N."/>
        </authorList>
    </citation>
    <scope>NUCLEOTIDE SEQUENCE [LARGE SCALE GENOMIC DNA]</scope>
    <source>
        <strain evidence="1 2">LMG 18387</strain>
    </source>
</reference>
<gene>
    <name evidence="1" type="ORF">SAMN05216588_12617</name>
</gene>
<proteinExistence type="predicted"/>
<name>A0A1G8NU90_9GAMM</name>
<dbReference type="Gene3D" id="3.40.50.300">
    <property type="entry name" value="P-loop containing nucleotide triphosphate hydrolases"/>
    <property type="match status" value="1"/>
</dbReference>
<dbReference type="PIRSF" id="PIRSF007056">
    <property type="entry name" value="UCP007056"/>
    <property type="match status" value="1"/>
</dbReference>
<dbReference type="InterPro" id="IPR012036">
    <property type="entry name" value="Phage_Mu_Gp28"/>
</dbReference>
<dbReference type="RefSeq" id="WP_084308519.1">
    <property type="nucleotide sequence ID" value="NZ_FNDG01000026.1"/>
</dbReference>
<dbReference type="Proteomes" id="UP000198606">
    <property type="component" value="Unassembled WGS sequence"/>
</dbReference>
<dbReference type="EMBL" id="FNDG01000026">
    <property type="protein sequence ID" value="SDI83782.1"/>
    <property type="molecule type" value="Genomic_DNA"/>
</dbReference>
<evidence type="ECO:0000313" key="1">
    <source>
        <dbReference type="EMBL" id="SDI83782.1"/>
    </source>
</evidence>
<dbReference type="STRING" id="29435.SAMN05216588_12617"/>
<accession>A0A1G8NU90</accession>
<dbReference type="Gene3D" id="3.30.420.240">
    <property type="match status" value="1"/>
</dbReference>
<dbReference type="AlphaFoldDB" id="A0A1G8NU90"/>
<sequence length="526" mass="58881">MSSAHASPLQALSPFSIESSSDKAIDIPGVLLAYQKHWIGIRAPLKVGEKSRRIGLTWAEAADNVLVAASAKSAGGQTVYYLGYNQDMTVEYIQACALWARAFNYAAEEIEEGIWPDEDPDKHIKTYTIVFPSGHRIVALTSRPSNLRGRQGIVVIDEAAFHADLAELLKSALALLIWGGEVHVISTHNGTENPFNELIEEIRSKKRKGVLFRCTFAEAVADGLYQRVCLRKGIPYDKEEEAAWVADVYSFYGDAANEELDCIPSQGGGAYFSLALIEERTSRETPVLRLAYPQGYEVTAEYLRLADSQDWCERELLPLLQAMPKDVQSFYGMDFARSGDLSVFWPLLKEQDLRKRTPFVVELRNVPFKQQEQILFYMVRRLPNFLKGAHDARGNGQQIAESAAVEFGYNRIEQVMLTEGWYRDNMPGLKADLEDDTLYDIPADKDVVTDVRAFRVVKGVARIPETRTTEKGGAKRHGDAGIALALADFASRQEVEIFEYHRVNHAAGHTRAIESGAGWRTKKGIW</sequence>
<dbReference type="InterPro" id="IPR027417">
    <property type="entry name" value="P-loop_NTPase"/>
</dbReference>
<organism evidence="1 2">
    <name type="scientific">Phytopseudomonas flavescens</name>
    <dbReference type="NCBI Taxonomy" id="29435"/>
    <lineage>
        <taxon>Bacteria</taxon>
        <taxon>Pseudomonadati</taxon>
        <taxon>Pseudomonadota</taxon>
        <taxon>Gammaproteobacteria</taxon>
        <taxon>Pseudomonadales</taxon>
        <taxon>Pseudomonadaceae</taxon>
        <taxon>Phytopseudomonas</taxon>
    </lineage>
</organism>
<protein>
    <submittedName>
        <fullName evidence="1">Mu-like prophage FluMu protein gp28</fullName>
    </submittedName>
</protein>